<keyword evidence="3 9" id="KW-0812">Transmembrane</keyword>
<gene>
    <name evidence="10" type="primary">yif1b-a</name>
    <name evidence="10" type="ORF">T4D_11975</name>
</gene>
<evidence type="ECO:0000256" key="2">
    <source>
        <dbReference type="ARBA" id="ARBA00022448"/>
    </source>
</evidence>
<evidence type="ECO:0000256" key="8">
    <source>
        <dbReference type="ARBA" id="ARBA00023136"/>
    </source>
</evidence>
<dbReference type="Proteomes" id="UP000054995">
    <property type="component" value="Unassembled WGS sequence"/>
</dbReference>
<evidence type="ECO:0000256" key="6">
    <source>
        <dbReference type="ARBA" id="ARBA00022989"/>
    </source>
</evidence>
<keyword evidence="2 9" id="KW-0813">Transport</keyword>
<dbReference type="OrthoDB" id="337750at2759"/>
<dbReference type="AlphaFoldDB" id="A0A0V1FLH8"/>
<comment type="subcellular location">
    <subcellularLocation>
        <location evidence="9">Endoplasmic reticulum membrane</location>
        <topology evidence="9">Multi-pass membrane protein</topology>
    </subcellularLocation>
    <subcellularLocation>
        <location evidence="9">Golgi apparatus membrane</location>
        <topology evidence="9">Multi-pass membrane protein</topology>
    </subcellularLocation>
</comment>
<feature type="transmembrane region" description="Helical" evidence="9">
    <location>
        <begin position="292"/>
        <end position="310"/>
    </location>
</feature>
<keyword evidence="4 9" id="KW-0256">Endoplasmic reticulum</keyword>
<comment type="function">
    <text evidence="9">Has a role in transport between endoplasmic reticulum and Golgi.</text>
</comment>
<dbReference type="InterPro" id="IPR005578">
    <property type="entry name" value="Yif1_fam"/>
</dbReference>
<dbReference type="PANTHER" id="PTHR14083:SF0">
    <property type="entry name" value="YIP1D-INTERACTING FACTOR 1, ISOFORM C"/>
    <property type="match status" value="1"/>
</dbReference>
<comment type="caution">
    <text evidence="10">The sequence shown here is derived from an EMBL/GenBank/DDBJ whole genome shotgun (WGS) entry which is preliminary data.</text>
</comment>
<feature type="transmembrane region" description="Helical" evidence="9">
    <location>
        <begin position="164"/>
        <end position="183"/>
    </location>
</feature>
<keyword evidence="11" id="KW-1185">Reference proteome</keyword>
<evidence type="ECO:0000313" key="11">
    <source>
        <dbReference type="Proteomes" id="UP000054995"/>
    </source>
</evidence>
<evidence type="ECO:0000256" key="7">
    <source>
        <dbReference type="ARBA" id="ARBA00023034"/>
    </source>
</evidence>
<keyword evidence="6 9" id="KW-1133">Transmembrane helix</keyword>
<reference evidence="10 11" key="1">
    <citation type="submission" date="2015-01" db="EMBL/GenBank/DDBJ databases">
        <title>Evolution of Trichinella species and genotypes.</title>
        <authorList>
            <person name="Korhonen P.K."/>
            <person name="Edoardo P."/>
            <person name="Giuseppe L.R."/>
            <person name="Gasser R.B."/>
        </authorList>
    </citation>
    <scope>NUCLEOTIDE SEQUENCE [LARGE SCALE GENOMIC DNA]</scope>
    <source>
        <strain evidence="10">ISS470</strain>
    </source>
</reference>
<dbReference type="GO" id="GO:0006888">
    <property type="term" value="P:endoplasmic reticulum to Golgi vesicle-mediated transport"/>
    <property type="evidence" value="ECO:0007669"/>
    <property type="project" value="UniProtKB-UniRule"/>
</dbReference>
<proteinExistence type="inferred from homology"/>
<protein>
    <recommendedName>
        <fullName evidence="9">Protein YIF1</fullName>
    </recommendedName>
</protein>
<dbReference type="GO" id="GO:0005789">
    <property type="term" value="C:endoplasmic reticulum membrane"/>
    <property type="evidence" value="ECO:0007669"/>
    <property type="project" value="UniProtKB-SubCell"/>
</dbReference>
<dbReference type="EMBL" id="JYDT01000068">
    <property type="protein sequence ID" value="KRY86641.1"/>
    <property type="molecule type" value="Genomic_DNA"/>
</dbReference>
<evidence type="ECO:0000256" key="1">
    <source>
        <dbReference type="ARBA" id="ARBA00009727"/>
    </source>
</evidence>
<keyword evidence="7 9" id="KW-0333">Golgi apparatus</keyword>
<dbReference type="Pfam" id="PF03878">
    <property type="entry name" value="YIF1"/>
    <property type="match status" value="1"/>
</dbReference>
<accession>A0A0V1FLH8</accession>
<evidence type="ECO:0000313" key="10">
    <source>
        <dbReference type="EMBL" id="KRY86641.1"/>
    </source>
</evidence>
<evidence type="ECO:0000256" key="3">
    <source>
        <dbReference type="ARBA" id="ARBA00022692"/>
    </source>
</evidence>
<evidence type="ECO:0000256" key="4">
    <source>
        <dbReference type="ARBA" id="ARBA00022824"/>
    </source>
</evidence>
<keyword evidence="8 9" id="KW-0472">Membrane</keyword>
<dbReference type="GO" id="GO:0005793">
    <property type="term" value="C:endoplasmic reticulum-Golgi intermediate compartment"/>
    <property type="evidence" value="ECO:0007669"/>
    <property type="project" value="UniProtKB-UniRule"/>
</dbReference>
<evidence type="ECO:0000256" key="5">
    <source>
        <dbReference type="ARBA" id="ARBA00022927"/>
    </source>
</evidence>
<evidence type="ECO:0000256" key="9">
    <source>
        <dbReference type="RuleBase" id="RU368073"/>
    </source>
</evidence>
<comment type="similarity">
    <text evidence="1 9">Belongs to the YIF1 family.</text>
</comment>
<sequence length="327" mass="37138">MSVVAPDAVEEQWKNSHSAFSNGVELHAPCMSYFFGNMTTPPEIFFDSQSAHSNVRQNYFSFNENPIDAPMQPSSKWAGNAFTDSIASEPVADFAKAYGGRIAQEGKEKLSHYISLARMKQYFDVDNKFVGRKLSMILFPFFGRFWGNSRYTESPRLNPCAVDLYIPTLAVVTYIFVSGWLLGLQNRFSPEKLGLLSSATMAWLFAENIVVIVMRYIMSVSQSLTFWDTLAFSGYKYVGMICSLIAFIISGRSAYNYCLTYCCISVSVFLARSLKVYVADARSYEEGKKRKMYLLLFISLTQPFIMWWLTSSLISYQSPYVPNDVIE</sequence>
<feature type="transmembrane region" description="Helical" evidence="9">
    <location>
        <begin position="229"/>
        <end position="248"/>
    </location>
</feature>
<dbReference type="GO" id="GO:0000139">
    <property type="term" value="C:Golgi membrane"/>
    <property type="evidence" value="ECO:0007669"/>
    <property type="project" value="UniProtKB-SubCell"/>
</dbReference>
<keyword evidence="5 9" id="KW-0653">Protein transport</keyword>
<dbReference type="PANTHER" id="PTHR14083">
    <property type="entry name" value="YIP1 INTERACTING FACTOR HOMOLOG YIF1 PROTEIN"/>
    <property type="match status" value="1"/>
</dbReference>
<organism evidence="10 11">
    <name type="scientific">Trichinella pseudospiralis</name>
    <name type="common">Parasitic roundworm</name>
    <dbReference type="NCBI Taxonomy" id="6337"/>
    <lineage>
        <taxon>Eukaryota</taxon>
        <taxon>Metazoa</taxon>
        <taxon>Ecdysozoa</taxon>
        <taxon>Nematoda</taxon>
        <taxon>Enoplea</taxon>
        <taxon>Dorylaimia</taxon>
        <taxon>Trichinellida</taxon>
        <taxon>Trichinellidae</taxon>
        <taxon>Trichinella</taxon>
    </lineage>
</organism>
<dbReference type="GO" id="GO:0030134">
    <property type="term" value="C:COPII-coated ER to Golgi transport vesicle"/>
    <property type="evidence" value="ECO:0007669"/>
    <property type="project" value="TreeGrafter"/>
</dbReference>
<feature type="transmembrane region" description="Helical" evidence="9">
    <location>
        <begin position="195"/>
        <end position="217"/>
    </location>
</feature>
<dbReference type="GO" id="GO:0015031">
    <property type="term" value="P:protein transport"/>
    <property type="evidence" value="ECO:0007669"/>
    <property type="project" value="UniProtKB-KW"/>
</dbReference>
<name>A0A0V1FLH8_TRIPS</name>